<dbReference type="Gene3D" id="3.40.50.150">
    <property type="entry name" value="Vaccinia Virus protein VP39"/>
    <property type="match status" value="1"/>
</dbReference>
<dbReference type="Proteomes" id="UP000198817">
    <property type="component" value="Unassembled WGS sequence"/>
</dbReference>
<proteinExistence type="predicted"/>
<organism evidence="4 5">
    <name type="scientific">Eubacterium pyruvativorans</name>
    <dbReference type="NCBI Taxonomy" id="155865"/>
    <lineage>
        <taxon>Bacteria</taxon>
        <taxon>Bacillati</taxon>
        <taxon>Bacillota</taxon>
        <taxon>Clostridia</taxon>
        <taxon>Eubacteriales</taxon>
        <taxon>Eubacteriaceae</taxon>
        <taxon>Eubacterium</taxon>
    </lineage>
</organism>
<keyword evidence="4" id="KW-0830">Ubiquinone</keyword>
<dbReference type="CDD" id="cd02440">
    <property type="entry name" value="AdoMet_MTases"/>
    <property type="match status" value="1"/>
</dbReference>
<evidence type="ECO:0000256" key="1">
    <source>
        <dbReference type="ARBA" id="ARBA00022679"/>
    </source>
</evidence>
<dbReference type="GO" id="GO:0016126">
    <property type="term" value="P:sterol biosynthetic process"/>
    <property type="evidence" value="ECO:0007669"/>
    <property type="project" value="TreeGrafter"/>
</dbReference>
<dbReference type="InterPro" id="IPR041698">
    <property type="entry name" value="Methyltransf_25"/>
</dbReference>
<dbReference type="RefSeq" id="WP_173327691.1">
    <property type="nucleotide sequence ID" value="NZ_CACWQI010000007.1"/>
</dbReference>
<dbReference type="GO" id="GO:0032259">
    <property type="term" value="P:methylation"/>
    <property type="evidence" value="ECO:0007669"/>
    <property type="project" value="UniProtKB-KW"/>
</dbReference>
<keyword evidence="1" id="KW-0808">Transferase</keyword>
<dbReference type="AlphaFoldDB" id="A0A1I7GYC7"/>
<gene>
    <name evidence="4" type="ORF">SAMN05216508_11018</name>
</gene>
<dbReference type="InterPro" id="IPR029063">
    <property type="entry name" value="SAM-dependent_MTases_sf"/>
</dbReference>
<dbReference type="Pfam" id="PF13649">
    <property type="entry name" value="Methyltransf_25"/>
    <property type="match status" value="1"/>
</dbReference>
<protein>
    <submittedName>
        <fullName evidence="4">Ubiquinone/menaquinone biosynthesis C-methylase UbiE</fullName>
    </submittedName>
</protein>
<keyword evidence="5" id="KW-1185">Reference proteome</keyword>
<feature type="domain" description="Methyltransferase" evidence="3">
    <location>
        <begin position="52"/>
        <end position="147"/>
    </location>
</feature>
<evidence type="ECO:0000313" key="5">
    <source>
        <dbReference type="Proteomes" id="UP000198817"/>
    </source>
</evidence>
<dbReference type="PANTHER" id="PTHR44068">
    <property type="entry name" value="ZGC:194242"/>
    <property type="match status" value="1"/>
</dbReference>
<feature type="compositionally biased region" description="Basic and acidic residues" evidence="2">
    <location>
        <begin position="1"/>
        <end position="15"/>
    </location>
</feature>
<sequence length="208" mass="22934">MNQSEDMKKKAENPGRPEGQAGIDMLKRMNRSHEPLRNWGLPHIHWVPEMHILDAGCGGGGTIRDLLTLSENSMVDGIDYAEESITLAGRVNAEALGSRLRLTRADVAELPFDDDMFDAATCVETVYFWPRAVAGLEEIRRVLRPGGEILILNEASDPGTTDWSSRYGIPMKIYRPSELADLLETAGFSDVSYDVGPDGKMLAVCGRK</sequence>
<dbReference type="GeneID" id="78354050"/>
<evidence type="ECO:0000259" key="3">
    <source>
        <dbReference type="Pfam" id="PF13649"/>
    </source>
</evidence>
<dbReference type="PANTHER" id="PTHR44068:SF1">
    <property type="entry name" value="HYPOTHETICAL LOC100005854"/>
    <property type="match status" value="1"/>
</dbReference>
<evidence type="ECO:0000256" key="2">
    <source>
        <dbReference type="SAM" id="MobiDB-lite"/>
    </source>
</evidence>
<dbReference type="GO" id="GO:0003838">
    <property type="term" value="F:sterol 24-C-methyltransferase activity"/>
    <property type="evidence" value="ECO:0007669"/>
    <property type="project" value="TreeGrafter"/>
</dbReference>
<dbReference type="STRING" id="155865.SAMN05216515_11134"/>
<feature type="region of interest" description="Disordered" evidence="2">
    <location>
        <begin position="1"/>
        <end position="21"/>
    </location>
</feature>
<dbReference type="InterPro" id="IPR050447">
    <property type="entry name" value="Erg6_SMT_methyltransf"/>
</dbReference>
<accession>A0A1I7GYC7</accession>
<reference evidence="4 5" key="1">
    <citation type="submission" date="2016-10" db="EMBL/GenBank/DDBJ databases">
        <authorList>
            <person name="de Groot N.N."/>
        </authorList>
    </citation>
    <scope>NUCLEOTIDE SEQUENCE [LARGE SCALE GENOMIC DNA]</scope>
    <source>
        <strain evidence="4 5">KHGC13</strain>
    </source>
</reference>
<evidence type="ECO:0000313" key="4">
    <source>
        <dbReference type="EMBL" id="SFU53437.1"/>
    </source>
</evidence>
<dbReference type="EMBL" id="FPBT01000010">
    <property type="protein sequence ID" value="SFU53437.1"/>
    <property type="molecule type" value="Genomic_DNA"/>
</dbReference>
<keyword evidence="4" id="KW-0489">Methyltransferase</keyword>
<dbReference type="SUPFAM" id="SSF53335">
    <property type="entry name" value="S-adenosyl-L-methionine-dependent methyltransferases"/>
    <property type="match status" value="1"/>
</dbReference>
<name>A0A1I7GYC7_9FIRM</name>